<protein>
    <recommendedName>
        <fullName evidence="3">Lipoprotein</fullName>
    </recommendedName>
</protein>
<reference evidence="1 2" key="1">
    <citation type="journal article" date="2012" name="J. Bacteriol.">
        <title>Complete Genome Sequence of Flavobacterium indicum GPSTA100-9T, Isolated from Warm Spring Water.</title>
        <authorList>
            <person name="Barbier P."/>
            <person name="Houel A."/>
            <person name="Loux V."/>
            <person name="Poulain J."/>
            <person name="Bernardet J.F."/>
            <person name="Touchon M."/>
            <person name="Duchaud E."/>
        </authorList>
    </citation>
    <scope>NUCLEOTIDE SEQUENCE [LARGE SCALE GENOMIC DNA]</scope>
    <source>
        <strain evidence="2">DSM 17447 / CIP 109464 / GPTSA100-9</strain>
    </source>
</reference>
<evidence type="ECO:0000313" key="2">
    <source>
        <dbReference type="Proteomes" id="UP000007599"/>
    </source>
</evidence>
<evidence type="ECO:0000313" key="1">
    <source>
        <dbReference type="EMBL" id="CCG53227.1"/>
    </source>
</evidence>
<reference evidence="2" key="2">
    <citation type="submission" date="2012-03" db="EMBL/GenBank/DDBJ databases">
        <title>Complete genome sequence of Flavobacterium indicum GPTSA100-9T, isolated from warm spring water.</title>
        <authorList>
            <person name="Barbier P."/>
            <person name="Houel A."/>
            <person name="Loux V."/>
            <person name="Poulain J."/>
            <person name="Bernardet J.-F."/>
            <person name="Touchon M."/>
            <person name="Duchaud E."/>
        </authorList>
    </citation>
    <scope>NUCLEOTIDE SEQUENCE [LARGE SCALE GENOMIC DNA]</scope>
    <source>
        <strain evidence="2">DSM 17447 / CIP 109464 / GPTSA100-9</strain>
    </source>
</reference>
<accession>H8XPF3</accession>
<dbReference type="PATRIC" id="fig|1094466.5.peg.1244"/>
<dbReference type="STRING" id="1094466.KQS_06335"/>
<gene>
    <name evidence="1" type="ordered locus">KQS_06335</name>
</gene>
<keyword evidence="2" id="KW-1185">Reference proteome</keyword>
<proteinExistence type="predicted"/>
<dbReference type="EMBL" id="HE774682">
    <property type="protein sequence ID" value="CCG53227.1"/>
    <property type="molecule type" value="Genomic_DNA"/>
</dbReference>
<dbReference type="Proteomes" id="UP000007599">
    <property type="component" value="Chromosome I"/>
</dbReference>
<dbReference type="PROSITE" id="PS51257">
    <property type="entry name" value="PROKAR_LIPOPROTEIN"/>
    <property type="match status" value="1"/>
</dbReference>
<dbReference type="RefSeq" id="WP_014388353.1">
    <property type="nucleotide sequence ID" value="NC_017025.1"/>
</dbReference>
<dbReference type="AlphaFoldDB" id="H8XPF3"/>
<name>H8XPF3_FLAIG</name>
<dbReference type="HOGENOM" id="CLU_1913953_0_0_10"/>
<dbReference type="KEGG" id="fin:KQS_06335"/>
<evidence type="ECO:0008006" key="3">
    <source>
        <dbReference type="Google" id="ProtNLM"/>
    </source>
</evidence>
<sequence length="132" mass="15605">MKKLNYKYFFLLFIAMMSCFGVYTKTIHNEGTFVTRYVVHHSEVNSNQKHYISPGSLVYEVDYENVEINESEIEDSDFELNFFDSAFFVKFLNANGCNYLFNSFKNGLKDCFFTNYLSSIHSFNVLFCVYRL</sequence>
<dbReference type="OrthoDB" id="1366838at2"/>
<organism evidence="1 2">
    <name type="scientific">Flavobacterium indicum (strain DSM 17447 / CIP 109464 / GPTSA100-9)</name>
    <dbReference type="NCBI Taxonomy" id="1094466"/>
    <lineage>
        <taxon>Bacteria</taxon>
        <taxon>Pseudomonadati</taxon>
        <taxon>Bacteroidota</taxon>
        <taxon>Flavobacteriia</taxon>
        <taxon>Flavobacteriales</taxon>
        <taxon>Flavobacteriaceae</taxon>
        <taxon>Flavobacterium</taxon>
    </lineage>
</organism>